<evidence type="ECO:0000313" key="4">
    <source>
        <dbReference type="Proteomes" id="UP001058271"/>
    </source>
</evidence>
<accession>A0ABY5ZAV8</accession>
<dbReference type="RefSeq" id="WP_260727196.1">
    <property type="nucleotide sequence ID" value="NZ_BAAABS010000033.1"/>
</dbReference>
<name>A0ABY5ZAV8_9ACTN</name>
<feature type="region of interest" description="Disordered" evidence="1">
    <location>
        <begin position="112"/>
        <end position="143"/>
    </location>
</feature>
<sequence>MTQAFRRVPGQRADVRRPGIVYGLNILDPVTGQVHADYVGQTRQQLLSRERQHRDERPFADLIVGDAFVVEQGSWTDAELDEREMFHIARLRPRMNHDGNLDNPARIPIWRQRQDRDVRDRAKGLPARQWPDPRPGPAPVPAVRRSRLSPRWRRRRSWAAGLVAGWLVATVLLWWADVTTAAVDVPGRTYPIVGAGLVALVPALRVRRMRDRRWAVAVITVACAALWLVTG</sequence>
<keyword evidence="4" id="KW-1185">Reference proteome</keyword>
<reference evidence="3" key="1">
    <citation type="submission" date="2021-04" db="EMBL/GenBank/DDBJ databases">
        <title>Biosynthetic gene clusters of Dactylosporangioum roseum.</title>
        <authorList>
            <person name="Hartkoorn R.C."/>
            <person name="Beaudoing E."/>
            <person name="Hot D."/>
            <person name="Moureu S."/>
        </authorList>
    </citation>
    <scope>NUCLEOTIDE SEQUENCE</scope>
    <source>
        <strain evidence="3">NRRL B-16295</strain>
    </source>
</reference>
<evidence type="ECO:0008006" key="5">
    <source>
        <dbReference type="Google" id="ProtNLM"/>
    </source>
</evidence>
<evidence type="ECO:0000313" key="3">
    <source>
        <dbReference type="EMBL" id="UWZ37833.1"/>
    </source>
</evidence>
<protein>
    <recommendedName>
        <fullName evidence="5">GIY-YIG nuclease family protein</fullName>
    </recommendedName>
</protein>
<gene>
    <name evidence="3" type="ORF">Drose_06045</name>
</gene>
<proteinExistence type="predicted"/>
<feature type="transmembrane region" description="Helical" evidence="2">
    <location>
        <begin position="188"/>
        <end position="206"/>
    </location>
</feature>
<feature type="transmembrane region" description="Helical" evidence="2">
    <location>
        <begin position="213"/>
        <end position="230"/>
    </location>
</feature>
<dbReference type="EMBL" id="CP073721">
    <property type="protein sequence ID" value="UWZ37833.1"/>
    <property type="molecule type" value="Genomic_DNA"/>
</dbReference>
<feature type="compositionally biased region" description="Basic and acidic residues" evidence="1">
    <location>
        <begin position="112"/>
        <end position="123"/>
    </location>
</feature>
<keyword evidence="2" id="KW-0812">Transmembrane</keyword>
<organism evidence="3 4">
    <name type="scientific">Dactylosporangium roseum</name>
    <dbReference type="NCBI Taxonomy" id="47989"/>
    <lineage>
        <taxon>Bacteria</taxon>
        <taxon>Bacillati</taxon>
        <taxon>Actinomycetota</taxon>
        <taxon>Actinomycetes</taxon>
        <taxon>Micromonosporales</taxon>
        <taxon>Micromonosporaceae</taxon>
        <taxon>Dactylosporangium</taxon>
    </lineage>
</organism>
<keyword evidence="2" id="KW-0472">Membrane</keyword>
<feature type="transmembrane region" description="Helical" evidence="2">
    <location>
        <begin position="157"/>
        <end position="176"/>
    </location>
</feature>
<dbReference type="Proteomes" id="UP001058271">
    <property type="component" value="Chromosome"/>
</dbReference>
<keyword evidence="2" id="KW-1133">Transmembrane helix</keyword>
<evidence type="ECO:0000256" key="2">
    <source>
        <dbReference type="SAM" id="Phobius"/>
    </source>
</evidence>
<evidence type="ECO:0000256" key="1">
    <source>
        <dbReference type="SAM" id="MobiDB-lite"/>
    </source>
</evidence>